<dbReference type="RefSeq" id="WP_036527704.1">
    <property type="nucleotide sequence ID" value="NZ_JFYZ01000020.1"/>
</dbReference>
<comment type="caution">
    <text evidence="1">The sequence shown here is derived from an EMBL/GenBank/DDBJ whole genome shotgun (WGS) entry which is preliminary data.</text>
</comment>
<evidence type="ECO:0000313" key="2">
    <source>
        <dbReference type="Proteomes" id="UP000024329"/>
    </source>
</evidence>
<dbReference type="eggNOG" id="ENOG5030R7E">
    <property type="taxonomic scope" value="Bacteria"/>
</dbReference>
<dbReference type="Proteomes" id="UP000024329">
    <property type="component" value="Unassembled WGS sequence"/>
</dbReference>
<accession>A0A031JUB7</accession>
<sequence length="78" mass="8548">MYASLNIADAGLKEDQAAFVAALDQAHARSFHSYYTQYVLTDDEAGYIAVDEGDYGALPKAMLDRVIDTVPGRLSDEF</sequence>
<reference evidence="1 2" key="1">
    <citation type="submission" date="2014-03" db="EMBL/GenBank/DDBJ databases">
        <title>Whole genome sequence of Novosphingobium resinovorum KF1.</title>
        <authorList>
            <person name="Gan H.M."/>
            <person name="Gan H.Y."/>
            <person name="Chew T.H."/>
            <person name="Savka M.A."/>
        </authorList>
    </citation>
    <scope>NUCLEOTIDE SEQUENCE [LARGE SCALE GENOMIC DNA]</scope>
    <source>
        <strain evidence="1 2">KF1</strain>
    </source>
</reference>
<dbReference type="AlphaFoldDB" id="A0A031JUB7"/>
<name>A0A031JUB7_9SPHN</name>
<gene>
    <name evidence="1" type="ORF">BV97_03755</name>
</gene>
<dbReference type="EMBL" id="JFYZ01000020">
    <property type="protein sequence ID" value="EZP79972.1"/>
    <property type="molecule type" value="Genomic_DNA"/>
</dbReference>
<evidence type="ECO:0000313" key="1">
    <source>
        <dbReference type="EMBL" id="EZP79972.1"/>
    </source>
</evidence>
<proteinExistence type="predicted"/>
<protein>
    <submittedName>
        <fullName evidence="1">Uncharacterized protein</fullName>
    </submittedName>
</protein>
<dbReference type="PATRIC" id="fig|158500.4.peg.3825"/>
<organism evidence="1 2">
    <name type="scientific">Novosphingobium resinovorum</name>
    <dbReference type="NCBI Taxonomy" id="158500"/>
    <lineage>
        <taxon>Bacteria</taxon>
        <taxon>Pseudomonadati</taxon>
        <taxon>Pseudomonadota</taxon>
        <taxon>Alphaproteobacteria</taxon>
        <taxon>Sphingomonadales</taxon>
        <taxon>Sphingomonadaceae</taxon>
        <taxon>Novosphingobium</taxon>
    </lineage>
</organism>